<dbReference type="GO" id="GO:0043190">
    <property type="term" value="C:ATP-binding cassette (ABC) transporter complex"/>
    <property type="evidence" value="ECO:0007669"/>
    <property type="project" value="InterPro"/>
</dbReference>
<accession>A0A841I0Y8</accession>
<dbReference type="InterPro" id="IPR030678">
    <property type="entry name" value="Peptide/Ni-bd"/>
</dbReference>
<dbReference type="PIRSF" id="PIRSF002741">
    <property type="entry name" value="MppA"/>
    <property type="match status" value="1"/>
</dbReference>
<organism evidence="3 4">
    <name type="scientific">Deinobacterium chartae</name>
    <dbReference type="NCBI Taxonomy" id="521158"/>
    <lineage>
        <taxon>Bacteria</taxon>
        <taxon>Thermotogati</taxon>
        <taxon>Deinococcota</taxon>
        <taxon>Deinococci</taxon>
        <taxon>Deinococcales</taxon>
        <taxon>Deinococcaceae</taxon>
        <taxon>Deinobacterium</taxon>
    </lineage>
</organism>
<dbReference type="SUPFAM" id="SSF53850">
    <property type="entry name" value="Periplasmic binding protein-like II"/>
    <property type="match status" value="1"/>
</dbReference>
<evidence type="ECO:0000259" key="2">
    <source>
        <dbReference type="Pfam" id="PF00496"/>
    </source>
</evidence>
<dbReference type="GO" id="GO:1904680">
    <property type="term" value="F:peptide transmembrane transporter activity"/>
    <property type="evidence" value="ECO:0007669"/>
    <property type="project" value="TreeGrafter"/>
</dbReference>
<gene>
    <name evidence="3" type="ORF">HNR42_001525</name>
</gene>
<feature type="domain" description="Solute-binding protein family 5" evidence="2">
    <location>
        <begin position="87"/>
        <end position="455"/>
    </location>
</feature>
<evidence type="ECO:0000313" key="3">
    <source>
        <dbReference type="EMBL" id="MBB6098100.1"/>
    </source>
</evidence>
<evidence type="ECO:0000256" key="1">
    <source>
        <dbReference type="ARBA" id="ARBA00022729"/>
    </source>
</evidence>
<dbReference type="PANTHER" id="PTHR30290:SF38">
    <property type="entry name" value="D,D-DIPEPTIDE-BINDING PERIPLASMIC PROTEIN DDPA-RELATED"/>
    <property type="match status" value="1"/>
</dbReference>
<dbReference type="EMBL" id="JACHHG010000005">
    <property type="protein sequence ID" value="MBB6098100.1"/>
    <property type="molecule type" value="Genomic_DNA"/>
</dbReference>
<keyword evidence="4" id="KW-1185">Reference proteome</keyword>
<name>A0A841I0Y8_9DEIO</name>
<dbReference type="PANTHER" id="PTHR30290">
    <property type="entry name" value="PERIPLASMIC BINDING COMPONENT OF ABC TRANSPORTER"/>
    <property type="match status" value="1"/>
</dbReference>
<dbReference type="InterPro" id="IPR000914">
    <property type="entry name" value="SBP_5_dom"/>
</dbReference>
<dbReference type="Pfam" id="PF00496">
    <property type="entry name" value="SBP_bac_5"/>
    <property type="match status" value="1"/>
</dbReference>
<dbReference type="RefSeq" id="WP_183986199.1">
    <property type="nucleotide sequence ID" value="NZ_JACHHG010000005.1"/>
</dbReference>
<dbReference type="GO" id="GO:0042597">
    <property type="term" value="C:periplasmic space"/>
    <property type="evidence" value="ECO:0007669"/>
    <property type="project" value="UniProtKB-ARBA"/>
</dbReference>
<dbReference type="Gene3D" id="3.90.76.10">
    <property type="entry name" value="Dipeptide-binding Protein, Domain 1"/>
    <property type="match status" value="1"/>
</dbReference>
<dbReference type="Gene3D" id="3.40.190.10">
    <property type="entry name" value="Periplasmic binding protein-like II"/>
    <property type="match status" value="1"/>
</dbReference>
<dbReference type="Proteomes" id="UP000569951">
    <property type="component" value="Unassembled WGS sequence"/>
</dbReference>
<dbReference type="Gene3D" id="3.10.105.10">
    <property type="entry name" value="Dipeptide-binding Protein, Domain 3"/>
    <property type="match status" value="1"/>
</dbReference>
<dbReference type="AlphaFoldDB" id="A0A841I0Y8"/>
<sequence length="538" mass="60865">MRARIGRRAVHKGTVALILAVTAAGPAAYFDTATAQAATPQRGGVLDIPLATQPGSFNPVLPAELAATIVNWTMFSPLTAVNPYTLKLEPYLAERYTVSKDLTQWTFFLRRNARWHDGKPVTAEDVKFTFDRIRDPEEGATNLPDFRKVKDVRVINPYQVRVTLNAPDAFFDDRLALGGSEILPKHILGEFKRLKDATAFNTRTPIGNGAFRMKRAVPGQFFELEANPNFFLGRPHLDGITFKIVPDGNTRVTQLLTGQLDWVDIEPTQLNAVRGRGNVKVTTFDSLGYQIFAWNLRLPMFQDLRVREAMMHAVDRKKMAQTVSPGLGYVDDLYVPKGLEWVPRPSVKFREYDPARAKALLAEAGWKPNKDGILEKDGKPFEFKILVDKGDVQREQMGLILQQYFSALGMKVSYDLAERGGRWLEETNKGTFQTRLAAFPIPNIDWVQRLYLSVGQNNGQAYRSARVDNLLNRLLATPERAEQANIMRQVQQALYDDPPNMVLLFRERMTASNAKLMNVPPYNIKDAMPYAFRLWMSK</sequence>
<reference evidence="3 4" key="1">
    <citation type="submission" date="2020-08" db="EMBL/GenBank/DDBJ databases">
        <title>Genomic Encyclopedia of Type Strains, Phase IV (KMG-IV): sequencing the most valuable type-strain genomes for metagenomic binning, comparative biology and taxonomic classification.</title>
        <authorList>
            <person name="Goeker M."/>
        </authorList>
    </citation>
    <scope>NUCLEOTIDE SEQUENCE [LARGE SCALE GENOMIC DNA]</scope>
    <source>
        <strain evidence="3 4">DSM 21458</strain>
    </source>
</reference>
<protein>
    <submittedName>
        <fullName evidence="3">Peptide/nickel transport system substrate-binding protein</fullName>
    </submittedName>
</protein>
<comment type="caution">
    <text evidence="3">The sequence shown here is derived from an EMBL/GenBank/DDBJ whole genome shotgun (WGS) entry which is preliminary data.</text>
</comment>
<keyword evidence="1" id="KW-0732">Signal</keyword>
<proteinExistence type="predicted"/>
<evidence type="ECO:0000313" key="4">
    <source>
        <dbReference type="Proteomes" id="UP000569951"/>
    </source>
</evidence>
<dbReference type="GO" id="GO:0015833">
    <property type="term" value="P:peptide transport"/>
    <property type="evidence" value="ECO:0007669"/>
    <property type="project" value="TreeGrafter"/>
</dbReference>
<dbReference type="InterPro" id="IPR039424">
    <property type="entry name" value="SBP_5"/>
</dbReference>